<dbReference type="InterPro" id="IPR010069">
    <property type="entry name" value="CdiA_FHA1_rpt"/>
</dbReference>
<keyword evidence="1" id="KW-0175">Coiled coil</keyword>
<dbReference type="HOGENOM" id="CLU_000043_2_1_6"/>
<comment type="caution">
    <text evidence="3">The sequence shown here is derived from an EMBL/GenBank/DDBJ whole genome shotgun (WGS) entry which is preliminary data.</text>
</comment>
<evidence type="ECO:0000259" key="2">
    <source>
        <dbReference type="SMART" id="SM00912"/>
    </source>
</evidence>
<evidence type="ECO:0000256" key="1">
    <source>
        <dbReference type="SAM" id="Coils"/>
    </source>
</evidence>
<dbReference type="Pfam" id="PF05860">
    <property type="entry name" value="TPS"/>
    <property type="match status" value="1"/>
</dbReference>
<reference evidence="3 4" key="1">
    <citation type="submission" date="2009-10" db="EMBL/GenBank/DDBJ databases">
        <authorList>
            <person name="Muzny D."/>
            <person name="Qin X."/>
            <person name="Deng J."/>
            <person name="Jiang H."/>
            <person name="Liu Y."/>
            <person name="Qu J."/>
            <person name="Song X.-Z."/>
            <person name="Zhang L."/>
            <person name="Thornton R."/>
            <person name="Coyle M."/>
            <person name="Francisco L."/>
            <person name="Jackson L."/>
            <person name="Javaid M."/>
            <person name="Korchina V."/>
            <person name="Kovar C."/>
            <person name="Mata R."/>
            <person name="Mathew T."/>
            <person name="Ngo R."/>
            <person name="Nguyen L."/>
            <person name="Nguyen N."/>
            <person name="Okwuonu G."/>
            <person name="Ongeri F."/>
            <person name="Pham C."/>
            <person name="Simmons D."/>
            <person name="Wilczek-Boney K."/>
            <person name="Hale W."/>
            <person name="Jakkamsetti A."/>
            <person name="Pham P."/>
            <person name="Ruth R."/>
            <person name="San Lucas F."/>
            <person name="Warren J."/>
            <person name="Zhang J."/>
            <person name="Zhao Z."/>
            <person name="Zhou C."/>
            <person name="Zhu D."/>
            <person name="Lee S."/>
            <person name="Bess C."/>
            <person name="Blankenburg K."/>
            <person name="Forbes L."/>
            <person name="Fu Q."/>
            <person name="Gubbala S."/>
            <person name="Hirani K."/>
            <person name="Jayaseelan J.C."/>
            <person name="Lara F."/>
            <person name="Munidasa M."/>
            <person name="Palculict T."/>
            <person name="Patil S."/>
            <person name="Pu L.-L."/>
            <person name="Saada N."/>
            <person name="Tang L."/>
            <person name="Weissenberger G."/>
            <person name="Zhu Y."/>
            <person name="Hemphill L."/>
            <person name="Shang Y."/>
            <person name="Youmans B."/>
            <person name="Ayvaz T."/>
            <person name="Ross M."/>
            <person name="Santibanez J."/>
            <person name="Aqrawi P."/>
            <person name="Gross S."/>
            <person name="Joshi V."/>
            <person name="Fowler G."/>
            <person name="Nazareth L."/>
            <person name="Reid J."/>
            <person name="Worley K."/>
            <person name="Petrosino J."/>
            <person name="Highlander S."/>
            <person name="Gibbs R."/>
        </authorList>
    </citation>
    <scope>NUCLEOTIDE SEQUENCE [LARGE SCALE GENOMIC DNA]</scope>
    <source>
        <strain evidence="3 4">ATCC 43325</strain>
    </source>
</reference>
<dbReference type="NCBIfam" id="TIGR01901">
    <property type="entry name" value="adhes_NPXG"/>
    <property type="match status" value="1"/>
</dbReference>
<dbReference type="EMBL" id="ACZR01000018">
    <property type="protein sequence ID" value="EEX49577.1"/>
    <property type="molecule type" value="Genomic_DNA"/>
</dbReference>
<protein>
    <submittedName>
        <fullName evidence="3">Filamentous hemeagglutinin family domain protein</fullName>
    </submittedName>
</protein>
<sequence length="2303" mass="252156">MNKYCYRVIFSKSQQRFVVVSELAKKEGKAKAEVMSLDTTSQITEKWTALFSNMAHCSLKPLSFALCCAWGFVTFIPQVQAQNEQLIIKADPTATANQRPQVIETANGIPQVNIQTPNQQGMSYNRYAQFDVDKKGAILNNSRQHTQTQLGGWVQANPYLVGGEAKVIVNEVNSNKPSQLKGYVEVAGQKADVIIANPSGLHCEGCGVINANRATLTTGKPQFKNGHLDRFVVEKGKVTVTGKGMDNSQSDYTDIIAREAQINAGVWSKKAVNVTTGQNKVSKNNDAVQIINSKSLKNQKAENEVEYALDVSNLGGMYAEKIHLIGTEEGLGVRNAGNIGASAGDVVIDVNGKVLNTNQIQAQQQLKIKSKEQIENTSSGKLIAQQGNLELHTEKSLTQSGIIGAGQQLTTKVGGGLIQNKDGQLQGADVHIDAKGKVTNRGLINSRTDKPNDIASTVIKAKHIENIGTGRIYGDKVALGAEQLHNHDEKTDSVVSPIIAARQRLDIGVKHIINENHHYSGDVKGATAIYSGDSLYIGGSLNEQYDAIEQATRLDNNSALIESQGNMKLNIANINNTNRFFETELRLISETEIDWHYIFPAGVSEHDLRLDMNLVYWHERSRGRNGYIAKGVPNEIHKPKNGDVQSNYLPEVNQCLAGEGANCDLIADSYYFPTDPAWEHFAIKPNIRDNLSDLLNTAKIPVEPRAPIEPNKPDNANEQQLKDYEKRLADYQKKKSIYDAEYQAYLQDKVYFDEKVKPAYWQWVKDNETAFAELQKHVLQHNQHRASQAGQRYEAYWKTDVKRRIVKEDVVKKTQAGEILSGGSLVINTDKLLNDKSRVISGENLFFQQGKIENVNSEGRQITETYGDRHYSFLRKRKSKTGSGRNKYRREHNQWHSGLLTQQNKPITLPVANVFDNYAFDSESLALKSTGENIPLPSSRLYKINPEAESHVLVETDPAFADRKKWLSGDYMFNILRSEHNAVHKRLGDGYYEQRLIRDQINQLTGRQFLGNYQDMEQQYKALMDSGILFAQKFNLRPGISLSEAQIKQLTTDIVWFEPQIVILPDGSQQRVLVPTVYTVPHKNDVNSVGTLIASKNISLNTQLLQNTGAIVAEKQLDIHANNLANQGKLDAQQVIINADRLSNLGGEISAQDTLKLNVKQDLLHQSQTYTTHINAENYKRDETHLARQASIYVKGQQGNLSITADNLTVQGANIINTGVGNTSIHAKNQFNLTALETVVDEKMGAGDNYRNERVQDIVISRVSGGGDVRLQSSNLRAEAAQLEAEQKLIAIAENDLLLNSASKQLDYSEYHHMKSGSFLSKTKNTRYDEIKEKTYQGTDIQAQNVILQAGKRLSAEALSVEAEQDIKLHAKEIELNTAKNQRNEIHWQETKKSGLGGSLKGGVASFGYQRSKAGSETKKLDENVVTTELSAKGNINVLADEMLLLSATDLKSAGDISLKGNDVKLIAVSEKHQQHNSQYAKSSGFSVGFTYSPLWASVKAAQDQINSQGGLKNQSAIGKVMTIADTGYEVIERLSKPIVMSMGTSSNSLKQTHFIDKSVTGSIVAGNNLNIQATKKDIGIEGAQVQAEGDFIVSAKGSILLEAVKSSNESSADRKQKGISFDTSKSLLKNLGVYRNKENENANREDFQQTVISVGGNSILKAGEDIRSSGVDIVSDGNITLFANNNIELGTTQSKNAYQAKSKGVGFGSAKISDTESFTGVYLDKSRQNANQTLHKGSVIGSNKGNVNIYAGKDYVQDSSAVMANNGELNIVAKGNVISRTKDNVSLASGKTSNTKVGGFAKVSSPLLDVANLVQEAKSTVEDDKAESRLKVLKGAMLGLQGYSAYQSIMSGALLRAEAGVGFKHGQSSYEQRALQSQGNLLNASKGISINTELGKIDLSHIEMTTKDQTGKILPDSYVLLKSKQGIYLDSGREEASSKSKQSNFGAQVGVGVQVGAGTGAYAYVEAGYQRGKQAQHDHQKYHSHVVTNHFKAQTDGDMSLKGASVHANKIDADIKGNLEIISQQDHHTSSSSQTGANIRAQISFGTAWGAGSFSQQKGQSEMAQVTEQSGFFAGDRGYNISADKVNLVGGAIVSKADKSKNSLSAQDFSFTDIRNYSHAKASGLALMGGFSVNRDQTSAEDKHLNAKYRAEKEAKGETFKAANPNQQNVSALKFGLNANDVHSNDFYAASKLLLVNALGNAKASENHHAVTHSVISEGKFNISSTSGQQQIEAITKSTQAENQQVKTADKDKLMKDVEIKTEVNKFLLSQAAGFTDEEYHKMFISEHRMMGFVTDENGNPV</sequence>
<keyword evidence="4" id="KW-1185">Reference proteome</keyword>
<dbReference type="Gene3D" id="2.160.20.10">
    <property type="entry name" value="Single-stranded right-handed beta-helix, Pectin lyase-like"/>
    <property type="match status" value="1"/>
</dbReference>
<dbReference type="GO" id="GO:0003824">
    <property type="term" value="F:catalytic activity"/>
    <property type="evidence" value="ECO:0007669"/>
    <property type="project" value="UniProtKB-ARBA"/>
</dbReference>
<dbReference type="SUPFAM" id="SSF51126">
    <property type="entry name" value="Pectin lyase-like"/>
    <property type="match status" value="1"/>
</dbReference>
<dbReference type="InterPro" id="IPR024973">
    <property type="entry name" value="ESPR"/>
</dbReference>
<dbReference type="STRING" id="667128.HMPREF0621_1624"/>
<dbReference type="SMART" id="SM00912">
    <property type="entry name" value="Haemagg_act"/>
    <property type="match status" value="1"/>
</dbReference>
<dbReference type="OrthoDB" id="2664633at2"/>
<dbReference type="Pfam" id="PF13332">
    <property type="entry name" value="Fil_haemagg_2"/>
    <property type="match status" value="3"/>
</dbReference>
<dbReference type="NCBIfam" id="TIGR01731">
    <property type="entry name" value="fil_hemag_20aa"/>
    <property type="match status" value="6"/>
</dbReference>
<dbReference type="Proteomes" id="UP000005519">
    <property type="component" value="Unassembled WGS sequence"/>
</dbReference>
<feature type="domain" description="Filamentous haemagglutinin FhaB/tRNA nuclease CdiA-like TPS" evidence="2">
    <location>
        <begin position="106"/>
        <end position="226"/>
    </location>
</feature>
<dbReference type="InterPro" id="IPR011050">
    <property type="entry name" value="Pectin_lyase_fold/virulence"/>
</dbReference>
<feature type="non-terminal residue" evidence="3">
    <location>
        <position position="2303"/>
    </location>
</feature>
<dbReference type="Pfam" id="PF13018">
    <property type="entry name" value="ESPR"/>
    <property type="match status" value="1"/>
</dbReference>
<evidence type="ECO:0000313" key="4">
    <source>
        <dbReference type="Proteomes" id="UP000005519"/>
    </source>
</evidence>
<dbReference type="InterPro" id="IPR025157">
    <property type="entry name" value="Hemagglutinin_rpt"/>
</dbReference>
<dbReference type="InterPro" id="IPR012334">
    <property type="entry name" value="Pectin_lyas_fold"/>
</dbReference>
<accession>C9PRK0</accession>
<proteinExistence type="predicted"/>
<organism evidence="3 4">
    <name type="scientific">Pasteurella dagmatis ATCC 43325</name>
    <dbReference type="NCBI Taxonomy" id="667128"/>
    <lineage>
        <taxon>Bacteria</taxon>
        <taxon>Pseudomonadati</taxon>
        <taxon>Pseudomonadota</taxon>
        <taxon>Gammaproteobacteria</taxon>
        <taxon>Pasteurellales</taxon>
        <taxon>Pasteurellaceae</taxon>
        <taxon>Pasteurella</taxon>
    </lineage>
</organism>
<dbReference type="RefSeq" id="WP_005762524.1">
    <property type="nucleotide sequence ID" value="NZ_GG704810.1"/>
</dbReference>
<evidence type="ECO:0000313" key="3">
    <source>
        <dbReference type="EMBL" id="EEX49577.1"/>
    </source>
</evidence>
<dbReference type="InterPro" id="IPR008638">
    <property type="entry name" value="FhaB/CdiA-like_TPS"/>
</dbReference>
<gene>
    <name evidence="3" type="ORF">HMPREF0621_1624</name>
</gene>
<name>C9PRK0_9PAST</name>
<feature type="coiled-coil region" evidence="1">
    <location>
        <begin position="714"/>
        <end position="741"/>
    </location>
</feature>